<keyword evidence="1" id="KW-0472">Membrane</keyword>
<keyword evidence="1" id="KW-1133">Transmembrane helix</keyword>
<evidence type="ECO:0000313" key="3">
    <source>
        <dbReference type="Proteomes" id="UP001612928"/>
    </source>
</evidence>
<proteinExistence type="predicted"/>
<dbReference type="EMBL" id="JBITMB010000003">
    <property type="protein sequence ID" value="MFI7440889.1"/>
    <property type="molecule type" value="Genomic_DNA"/>
</dbReference>
<feature type="transmembrane region" description="Helical" evidence="1">
    <location>
        <begin position="36"/>
        <end position="58"/>
    </location>
</feature>
<dbReference type="SUPFAM" id="SSF82171">
    <property type="entry name" value="DPP6 N-terminal domain-like"/>
    <property type="match status" value="1"/>
</dbReference>
<keyword evidence="3" id="KW-1185">Reference proteome</keyword>
<gene>
    <name evidence="2" type="ORF">ACIBP5_13130</name>
</gene>
<protein>
    <recommendedName>
        <fullName evidence="4">WD40-like Beta Propeller Repeat</fullName>
    </recommendedName>
</protein>
<evidence type="ECO:0008006" key="4">
    <source>
        <dbReference type="Google" id="ProtNLM"/>
    </source>
</evidence>
<reference evidence="2 3" key="1">
    <citation type="submission" date="2024-10" db="EMBL/GenBank/DDBJ databases">
        <title>The Natural Products Discovery Center: Release of the First 8490 Sequenced Strains for Exploring Actinobacteria Biosynthetic Diversity.</title>
        <authorList>
            <person name="Kalkreuter E."/>
            <person name="Kautsar S.A."/>
            <person name="Yang D."/>
            <person name="Bader C.D."/>
            <person name="Teijaro C.N."/>
            <person name="Fluegel L."/>
            <person name="Davis C.M."/>
            <person name="Simpson J.R."/>
            <person name="Lauterbach L."/>
            <person name="Steele A.D."/>
            <person name="Gui C."/>
            <person name="Meng S."/>
            <person name="Li G."/>
            <person name="Viehrig K."/>
            <person name="Ye F."/>
            <person name="Su P."/>
            <person name="Kiefer A.F."/>
            <person name="Nichols A."/>
            <person name="Cepeda A.J."/>
            <person name="Yan W."/>
            <person name="Fan B."/>
            <person name="Jiang Y."/>
            <person name="Adhikari A."/>
            <person name="Zheng C.-J."/>
            <person name="Schuster L."/>
            <person name="Cowan T.M."/>
            <person name="Smanski M.J."/>
            <person name="Chevrette M.G."/>
            <person name="De Carvalho L.P.S."/>
            <person name="Shen B."/>
        </authorList>
    </citation>
    <scope>NUCLEOTIDE SEQUENCE [LARGE SCALE GENOMIC DNA]</scope>
    <source>
        <strain evidence="2 3">NPDC049503</strain>
    </source>
</reference>
<dbReference type="RefSeq" id="WP_397020680.1">
    <property type="nucleotide sequence ID" value="NZ_JBITMB010000003.1"/>
</dbReference>
<dbReference type="InterPro" id="IPR011042">
    <property type="entry name" value="6-blade_b-propeller_TolB-like"/>
</dbReference>
<evidence type="ECO:0000313" key="2">
    <source>
        <dbReference type="EMBL" id="MFI7440889.1"/>
    </source>
</evidence>
<keyword evidence="1" id="KW-0812">Transmembrane</keyword>
<sequence>MTRLREALDGIAAEAPLVDLADVAVAGHRRRRRATAVLAAVATVAVVGAASVAVTLPWQRADRTATPQRVDTVADLPDGAVGPIAYAFQTPCKTQSNPLRIDCGTVEWRVVTRSGRTYRVPQALVSTAKDYSVPVAISRDGRMLGYYSRQAQAHVVRDLVGGTQVTSPVTVKEERIGAGSMLALSDDGRYVIFDPREGSKDPGVLIDVRTGRHRPVDGKYEVVSIKGGVAELVRYVKTDLWQMPVAGGGRPVRFDGRFIMFSEIAPDGRTVAAFEFPDHTKRRLTVLDAKTGRTLRKVPMRGLPSGRDGAVTGTALWTSGREVVIVYGAKDDVRTYAVNIDTGKARQVARYPAGGKVQQLVLPGVASQ</sequence>
<comment type="caution">
    <text evidence="2">The sequence shown here is derived from an EMBL/GenBank/DDBJ whole genome shotgun (WGS) entry which is preliminary data.</text>
</comment>
<name>A0ABW8A285_9ACTN</name>
<dbReference type="Gene3D" id="2.120.10.30">
    <property type="entry name" value="TolB, C-terminal domain"/>
    <property type="match status" value="1"/>
</dbReference>
<evidence type="ECO:0000256" key="1">
    <source>
        <dbReference type="SAM" id="Phobius"/>
    </source>
</evidence>
<organism evidence="2 3">
    <name type="scientific">Nonomuraea indica</name>
    <dbReference type="NCBI Taxonomy" id="1581193"/>
    <lineage>
        <taxon>Bacteria</taxon>
        <taxon>Bacillati</taxon>
        <taxon>Actinomycetota</taxon>
        <taxon>Actinomycetes</taxon>
        <taxon>Streptosporangiales</taxon>
        <taxon>Streptosporangiaceae</taxon>
        <taxon>Nonomuraea</taxon>
    </lineage>
</organism>
<dbReference type="Proteomes" id="UP001612928">
    <property type="component" value="Unassembled WGS sequence"/>
</dbReference>
<accession>A0ABW8A285</accession>